<dbReference type="AlphaFoldDB" id="A0A158KND3"/>
<protein>
    <submittedName>
        <fullName evidence="1">Uncharacterized protein</fullName>
    </submittedName>
</protein>
<keyword evidence="2" id="KW-1185">Reference proteome</keyword>
<reference evidence="1" key="1">
    <citation type="submission" date="2016-01" db="EMBL/GenBank/DDBJ databases">
        <authorList>
            <person name="Peeters C."/>
        </authorList>
    </citation>
    <scope>NUCLEOTIDE SEQUENCE [LARGE SCALE GENOMIC DNA]</scope>
    <source>
        <strain evidence="1">LMG 22940</strain>
    </source>
</reference>
<evidence type="ECO:0000313" key="1">
    <source>
        <dbReference type="EMBL" id="SAL82223.1"/>
    </source>
</evidence>
<dbReference type="Proteomes" id="UP000054770">
    <property type="component" value="Unassembled WGS sequence"/>
</dbReference>
<gene>
    <name evidence="1" type="ORF">AWB68_06430</name>
</gene>
<name>A0A158KND3_9BURK</name>
<dbReference type="EMBL" id="FCON02000116">
    <property type="protein sequence ID" value="SAL82223.1"/>
    <property type="molecule type" value="Genomic_DNA"/>
</dbReference>
<evidence type="ECO:0000313" key="2">
    <source>
        <dbReference type="Proteomes" id="UP000054770"/>
    </source>
</evidence>
<comment type="caution">
    <text evidence="1">The sequence shown here is derived from an EMBL/GenBank/DDBJ whole genome shotgun (WGS) entry which is preliminary data.</text>
</comment>
<organism evidence="1 2">
    <name type="scientific">Caballeronia choica</name>
    <dbReference type="NCBI Taxonomy" id="326476"/>
    <lineage>
        <taxon>Bacteria</taxon>
        <taxon>Pseudomonadati</taxon>
        <taxon>Pseudomonadota</taxon>
        <taxon>Betaproteobacteria</taxon>
        <taxon>Burkholderiales</taxon>
        <taxon>Burkholderiaceae</taxon>
        <taxon>Caballeronia</taxon>
    </lineage>
</organism>
<proteinExistence type="predicted"/>
<sequence length="180" mass="19890">MGWGSLVWDARELPIRTGWFNDGPLAPVEFLRQSKDGRMTLVIDEGGQPVRLLWALMDATSVEAARRALGAREGIPAKNWPKHIGAWQRSDGAPPAAMPTLNHWAESCGLDGVVWTALPPKFGGRDEYRAGCDEVSGYLAGLEGQTGELAEQYVRNAPRQIDTPFRRHFEAALHWSPSED</sequence>
<accession>A0A158KND3</accession>